<protein>
    <submittedName>
        <fullName evidence="1">Uncharacterized protein</fullName>
    </submittedName>
</protein>
<sequence length="145" mass="16014">MKAKDSEARSILILSALPPSTVAALGLTTKKTVHDIAVGDHLFAIIILNGFNPHISSSITVVFSRSVKDRPSSDEITALAIEIEIRTISSTPVIEGSAAIILSMRAELDQIRRKSSRGRCRLVRQTTFIFWRGRKMLQQAPRALY</sequence>
<organism evidence="1">
    <name type="scientific">Spongospora subterranea</name>
    <dbReference type="NCBI Taxonomy" id="70186"/>
    <lineage>
        <taxon>Eukaryota</taxon>
        <taxon>Sar</taxon>
        <taxon>Rhizaria</taxon>
        <taxon>Endomyxa</taxon>
        <taxon>Phytomyxea</taxon>
        <taxon>Plasmodiophorida</taxon>
        <taxon>Plasmodiophoridae</taxon>
        <taxon>Spongospora</taxon>
    </lineage>
</organism>
<dbReference type="EMBL" id="HACM01004694">
    <property type="protein sequence ID" value="CRZ05136.1"/>
    <property type="molecule type" value="Transcribed_RNA"/>
</dbReference>
<evidence type="ECO:0000313" key="1">
    <source>
        <dbReference type="EMBL" id="CRZ05136.1"/>
    </source>
</evidence>
<name>A0A0H5QU87_9EUKA</name>
<reference evidence="1" key="1">
    <citation type="submission" date="2015-04" db="EMBL/GenBank/DDBJ databases">
        <title>The genome sequence of the plant pathogenic Rhizarian Plasmodiophora brassicae reveals insights in its biotrophic life cycle and the origin of chitin synthesis.</title>
        <authorList>
            <person name="Schwelm A."/>
            <person name="Fogelqvist J."/>
            <person name="Knaust A."/>
            <person name="Julke S."/>
            <person name="Lilja T."/>
            <person name="Dhandapani V."/>
            <person name="Bonilla-Rosso G."/>
            <person name="Karlsson M."/>
            <person name="Shevchenko A."/>
            <person name="Choi S.R."/>
            <person name="Kim H.G."/>
            <person name="Park J.Y."/>
            <person name="Lim Y.P."/>
            <person name="Ludwig-Muller J."/>
            <person name="Dixelius C."/>
        </authorList>
    </citation>
    <scope>NUCLEOTIDE SEQUENCE</scope>
    <source>
        <tissue evidence="1">Potato root galls</tissue>
    </source>
</reference>
<accession>A0A0H5QU87</accession>
<dbReference type="AlphaFoldDB" id="A0A0H5QU87"/>
<proteinExistence type="predicted"/>